<evidence type="ECO:0000256" key="3">
    <source>
        <dbReference type="ARBA" id="ARBA00022481"/>
    </source>
</evidence>
<sequence length="1425" mass="147433">MHPSNPKVRDSPSGNAQSSPKSKQEVMVRPPTVMSPSGNPQLDSKFSNQGKQGGSASQSQPSPCDSKSGGHTPKALPGPGGSMGLKNGAGNGAKGKGKRERSISADSFDQRDPGTPNDDSDVKECNSADPIKSQDSQHTPHSMTPSNAAAPRPSTPSHGQTTAPEPTPAQKTPAKVVYVFSTEMANRAADAVLKGQVETIVSFHIQNTSSSKADRSTAPPNAQLSALRSDPKPVPPQPAAPAGQDQNASQNTRLQPTPPIPAPAPKPAAPPRPLDRDSPGVENKLIPAVGSPASSTPLPPDGAGPNSTPNNRAVTPVSQGSSSSSADPKAPPPTAVPGGEPPSLGENPDGLSQEQLEHRERSLQTLRDIQRMLFPDEKEFAGQGGGPQQSTGVLDGPQKKPEGPIQAMMAQSQSLGKGPGPRTDVGALLGPQGHRDVPFSPDEMVPPSLNSQPGPIGPDHLDHMTPEQIAWLKLQQEFYEEKRRKQEQVVVQQCALQDVMAHQHGPRGVARGPPPPYQLAPGEGWGPAGPEPFADGISMPHSLPPRGMTPHPNMPGGQMRLPGFAGMINSEMEGPSVPNPASRPGLSGVSWPDDVPKIPDGRNFPPGQGVFSGPGRGERFPNPQGLSEEMFQQQLAEKQLGLPPGMSVEGIRPGVDMSRMIAGSQRHMEPGNNPIFPRIPVEGPLSPSRGDFPKGMPPQMGPGRELEFGMVPGGMKADVGLSVSMGPSAQLLPQKLREAGAGPDDMMKLRPGGADVLPAQQKMVPLPFGEHPQQELGMGPRPFLPTSQGPGSGGGLRNLREPVGPDQRTNSRLSHMPPLPLNPSGNPPGLSSAPAVQRGLGRKPLDVSVAGSQVHSPGINPLKSPTMRQVQSPMLGSPSGNLKSPQTPSQLAGVLAGPAAAASIKSPPVLGSAAASPVHLKSPSLPAPSPGWTSSPKPPLQSPGIPPNHKAPLTMASPAMLGSVESGGPPPPTASQPASVNIPGGLPSSTPYTMPPEPTLSQNPLSIMMSRMSKFAMPSSTPLYHDAIKTVASSDDDSPPARSPNLPSMNNMPGMGINTQNPRISGPNPVVPMPTLSPMGMTQPLSHSNQMPSPNAMGPNIPPHGVPMGPGLMTHNPIMGHGSQEPPMVPQGRLGFPQGFPPVQSPPQQVPFPHNGPSGGQGNFPGGMGFPGEGPLGRPSNLPQTAADAALCKPGGPGGPDSFAVLGSSVPSVFTDPDLQEVIRPGATGIPEFDLSRIIPSEKPSQTLQYFPRGEVPGRKQPQGPGPGFSHMQGMMGEQAPRMGLAIPGMGGPGPVGTPDIPLGTAPSMPGHSPMRPPAFLQQGMMGPHHRMMSPAQSTMPGQPPLMSNPAAAVGMIPGKDRGPAGLYTHPGPVGSPGMMMSMPGMMGPQQNIMIPPQMRPRGMAADVGMGGFSQGPGNPGNMMF</sequence>
<dbReference type="GO" id="GO:0060070">
    <property type="term" value="P:canonical Wnt signaling pathway"/>
    <property type="evidence" value="ECO:0007669"/>
    <property type="project" value="InterPro"/>
</dbReference>
<dbReference type="PANTHER" id="PTHR15185">
    <property type="entry name" value="BCL9"/>
    <property type="match status" value="1"/>
</dbReference>
<feature type="region of interest" description="Disordered" evidence="10">
    <location>
        <begin position="771"/>
        <end position="837"/>
    </location>
</feature>
<comment type="caution">
    <text evidence="12">The sequence shown here is derived from an EMBL/GenBank/DDBJ whole genome shotgun (WGS) entry which is preliminary data.</text>
</comment>
<feature type="region of interest" description="Disordered" evidence="10">
    <location>
        <begin position="1156"/>
        <end position="1183"/>
    </location>
</feature>
<feature type="compositionally biased region" description="Polar residues" evidence="10">
    <location>
        <begin position="12"/>
        <end position="21"/>
    </location>
</feature>
<evidence type="ECO:0000313" key="12">
    <source>
        <dbReference type="EMBL" id="KAF6396226.1"/>
    </source>
</evidence>
<feature type="region of interest" description="Disordered" evidence="10">
    <location>
        <begin position="909"/>
        <end position="1003"/>
    </location>
</feature>
<evidence type="ECO:0000256" key="6">
    <source>
        <dbReference type="ARBA" id="ARBA00022990"/>
    </source>
</evidence>
<comment type="subunit">
    <text evidence="8">Binds to beta-catenin (CTNNB1), PYGO1 and PYGO2; the interaction with PYGO1 increases PYGO1 affinity to histone H3 methylated at 'Lys 4'.</text>
</comment>
<evidence type="ECO:0000256" key="9">
    <source>
        <dbReference type="ARBA" id="ARBA00073745"/>
    </source>
</evidence>
<dbReference type="Gene3D" id="3.30.40.10">
    <property type="entry name" value="Zinc/RING finger domain, C3HC4 (zinc finger)"/>
    <property type="match status" value="1"/>
</dbReference>
<feature type="compositionally biased region" description="Low complexity" evidence="10">
    <location>
        <begin position="822"/>
        <end position="835"/>
    </location>
</feature>
<feature type="compositionally biased region" description="Gly residues" evidence="10">
    <location>
        <begin position="1157"/>
        <end position="1175"/>
    </location>
</feature>
<evidence type="ECO:0000259" key="11">
    <source>
        <dbReference type="Pfam" id="PF11502"/>
    </source>
</evidence>
<feature type="domain" description="B-cell lymphoma 9 beta-catenin binding" evidence="11">
    <location>
        <begin position="350"/>
        <end position="384"/>
    </location>
</feature>
<dbReference type="Pfam" id="PF11502">
    <property type="entry name" value="BCL9"/>
    <property type="match status" value="1"/>
</dbReference>
<feature type="region of interest" description="Disordered" evidence="10">
    <location>
        <begin position="1"/>
        <end position="172"/>
    </location>
</feature>
<comment type="subcellular location">
    <subcellularLocation>
        <location evidence="1">Nucleus</location>
    </subcellularLocation>
</comment>
<proteinExistence type="inferred from homology"/>
<feature type="compositionally biased region" description="Low complexity" evidence="10">
    <location>
        <begin position="316"/>
        <end position="328"/>
    </location>
</feature>
<feature type="compositionally biased region" description="Basic and acidic residues" evidence="10">
    <location>
        <begin position="100"/>
        <end position="112"/>
    </location>
</feature>
<feature type="compositionally biased region" description="Gly residues" evidence="10">
    <location>
        <begin position="78"/>
        <end position="94"/>
    </location>
</feature>
<dbReference type="OrthoDB" id="7668649at2759"/>
<feature type="compositionally biased region" description="Low complexity" evidence="10">
    <location>
        <begin position="47"/>
        <end position="62"/>
    </location>
</feature>
<organism evidence="12 13">
    <name type="scientific">Rousettus aegyptiacus</name>
    <name type="common">Egyptian fruit bat</name>
    <name type="synonym">Pteropus aegyptiacus</name>
    <dbReference type="NCBI Taxonomy" id="9407"/>
    <lineage>
        <taxon>Eukaryota</taxon>
        <taxon>Metazoa</taxon>
        <taxon>Chordata</taxon>
        <taxon>Craniata</taxon>
        <taxon>Vertebrata</taxon>
        <taxon>Euteleostomi</taxon>
        <taxon>Mammalia</taxon>
        <taxon>Eutheria</taxon>
        <taxon>Laurasiatheria</taxon>
        <taxon>Chiroptera</taxon>
        <taxon>Yinpterochiroptera</taxon>
        <taxon>Pteropodoidea</taxon>
        <taxon>Pteropodidae</taxon>
        <taxon>Rousettinae</taxon>
        <taxon>Rousettus</taxon>
    </lineage>
</organism>
<keyword evidence="13" id="KW-1185">Reference proteome</keyword>
<feature type="compositionally biased region" description="Polar residues" evidence="10">
    <location>
        <begin position="244"/>
        <end position="255"/>
    </location>
</feature>
<feature type="compositionally biased region" description="Polar residues" evidence="10">
    <location>
        <begin position="133"/>
        <end position="147"/>
    </location>
</feature>
<dbReference type="GO" id="GO:1990907">
    <property type="term" value="C:beta-catenin-TCF complex"/>
    <property type="evidence" value="ECO:0007669"/>
    <property type="project" value="TreeGrafter"/>
</dbReference>
<feature type="compositionally biased region" description="Pro residues" evidence="10">
    <location>
        <begin position="936"/>
        <end position="946"/>
    </location>
</feature>
<feature type="region of interest" description="Disordered" evidence="10">
    <location>
        <begin position="1252"/>
        <end position="1275"/>
    </location>
</feature>
<dbReference type="PRINTS" id="PR01217">
    <property type="entry name" value="PRICHEXTENSN"/>
</dbReference>
<dbReference type="InterPro" id="IPR024670">
    <property type="entry name" value="BCL9_beta-catenin-bd_dom"/>
</dbReference>
<evidence type="ECO:0000256" key="8">
    <source>
        <dbReference type="ARBA" id="ARBA00061958"/>
    </source>
</evidence>
<keyword evidence="3" id="KW-0488">Methylation</keyword>
<reference evidence="12 13" key="1">
    <citation type="journal article" date="2020" name="Nature">
        <title>Six reference-quality genomes reveal evolution of bat adaptations.</title>
        <authorList>
            <person name="Jebb D."/>
            <person name="Huang Z."/>
            <person name="Pippel M."/>
            <person name="Hughes G.M."/>
            <person name="Lavrichenko K."/>
            <person name="Devanna P."/>
            <person name="Winkler S."/>
            <person name="Jermiin L.S."/>
            <person name="Skirmuntt E.C."/>
            <person name="Katzourakis A."/>
            <person name="Burkitt-Gray L."/>
            <person name="Ray D.A."/>
            <person name="Sullivan K.A.M."/>
            <person name="Roscito J.G."/>
            <person name="Kirilenko B.M."/>
            <person name="Davalos L.M."/>
            <person name="Corthals A.P."/>
            <person name="Power M.L."/>
            <person name="Jones G."/>
            <person name="Ransome R.D."/>
            <person name="Dechmann D.K.N."/>
            <person name="Locatelli A.G."/>
            <person name="Puechmaille S.J."/>
            <person name="Fedrigo O."/>
            <person name="Jarvis E.D."/>
            <person name="Hiller M."/>
            <person name="Vernes S.C."/>
            <person name="Myers E.W."/>
            <person name="Teeling E.C."/>
        </authorList>
    </citation>
    <scope>NUCLEOTIDE SEQUENCE [LARGE SCALE GENOMIC DNA]</scope>
    <source>
        <strain evidence="12">MRouAeg1</strain>
        <tissue evidence="12">Muscle</tissue>
    </source>
</reference>
<dbReference type="GO" id="GO:0045944">
    <property type="term" value="P:positive regulation of transcription by RNA polymerase II"/>
    <property type="evidence" value="ECO:0007669"/>
    <property type="project" value="TreeGrafter"/>
</dbReference>
<feature type="region of interest" description="Disordered" evidence="10">
    <location>
        <begin position="206"/>
        <end position="432"/>
    </location>
</feature>
<evidence type="ECO:0000256" key="4">
    <source>
        <dbReference type="ARBA" id="ARBA00022553"/>
    </source>
</evidence>
<feature type="region of interest" description="Disordered" evidence="10">
    <location>
        <begin position="850"/>
        <end position="891"/>
    </location>
</feature>
<feature type="compositionally biased region" description="Pro residues" evidence="10">
    <location>
        <begin position="256"/>
        <end position="272"/>
    </location>
</feature>
<evidence type="ECO:0000256" key="2">
    <source>
        <dbReference type="ARBA" id="ARBA00009200"/>
    </source>
</evidence>
<feature type="region of interest" description="Disordered" evidence="10">
    <location>
        <begin position="573"/>
        <end position="624"/>
    </location>
</feature>
<keyword evidence="6" id="KW-0007">Acetylation</keyword>
<gene>
    <name evidence="12" type="ORF">HJG63_001418</name>
</gene>
<name>A0A7J8BCR5_ROUAE</name>
<evidence type="ECO:0000256" key="7">
    <source>
        <dbReference type="ARBA" id="ARBA00023242"/>
    </source>
</evidence>
<evidence type="ECO:0000313" key="13">
    <source>
        <dbReference type="Proteomes" id="UP000593571"/>
    </source>
</evidence>
<dbReference type="PANTHER" id="PTHR15185:SF5">
    <property type="entry name" value="B-CELL CLL_LYMPHOMA 9 PROTEIN"/>
    <property type="match status" value="1"/>
</dbReference>
<feature type="compositionally biased region" description="Polar residues" evidence="10">
    <location>
        <begin position="866"/>
        <end position="890"/>
    </location>
</feature>
<dbReference type="GO" id="GO:0008013">
    <property type="term" value="F:beta-catenin binding"/>
    <property type="evidence" value="ECO:0007669"/>
    <property type="project" value="InterPro"/>
</dbReference>
<feature type="compositionally biased region" description="Polar residues" evidence="10">
    <location>
        <begin position="34"/>
        <end position="46"/>
    </location>
</feature>
<dbReference type="GO" id="GO:0005801">
    <property type="term" value="C:cis-Golgi network"/>
    <property type="evidence" value="ECO:0007669"/>
    <property type="project" value="UniProtKB-ARBA"/>
</dbReference>
<evidence type="ECO:0000256" key="10">
    <source>
        <dbReference type="SAM" id="MobiDB-lite"/>
    </source>
</evidence>
<keyword evidence="5" id="KW-0879">Wnt signaling pathway</keyword>
<comment type="similarity">
    <text evidence="2">Belongs to the BCL9 family.</text>
</comment>
<feature type="region of interest" description="Disordered" evidence="10">
    <location>
        <begin position="1031"/>
        <end position="1051"/>
    </location>
</feature>
<evidence type="ECO:0000256" key="1">
    <source>
        <dbReference type="ARBA" id="ARBA00004123"/>
    </source>
</evidence>
<evidence type="ECO:0000256" key="5">
    <source>
        <dbReference type="ARBA" id="ARBA00022687"/>
    </source>
</evidence>
<dbReference type="Proteomes" id="UP000593571">
    <property type="component" value="Unassembled WGS sequence"/>
</dbReference>
<dbReference type="GO" id="GO:0003713">
    <property type="term" value="F:transcription coactivator activity"/>
    <property type="evidence" value="ECO:0007669"/>
    <property type="project" value="InterPro"/>
</dbReference>
<dbReference type="InterPro" id="IPR013083">
    <property type="entry name" value="Znf_RING/FYVE/PHD"/>
</dbReference>
<dbReference type="EMBL" id="JACASE010000017">
    <property type="protein sequence ID" value="KAF6396226.1"/>
    <property type="molecule type" value="Genomic_DNA"/>
</dbReference>
<dbReference type="InterPro" id="IPR015668">
    <property type="entry name" value="Bcl-9/Bcl-9l"/>
</dbReference>
<dbReference type="FunFam" id="3.30.40.10:FF:000190">
    <property type="entry name" value="B-cell CLL/lymphoma 9, isoform CRA_a"/>
    <property type="match status" value="1"/>
</dbReference>
<keyword evidence="7" id="KW-0539">Nucleus</keyword>
<feature type="compositionally biased region" description="Polar residues" evidence="10">
    <location>
        <begin position="155"/>
        <end position="164"/>
    </location>
</feature>
<protein>
    <recommendedName>
        <fullName evidence="9">B-cell CLL/lymphoma 9 protein</fullName>
    </recommendedName>
</protein>
<accession>A0A7J8BCR5</accession>
<keyword evidence="4" id="KW-0597">Phosphoprotein</keyword>
<feature type="compositionally biased region" description="Basic and acidic residues" evidence="10">
    <location>
        <begin position="355"/>
        <end position="380"/>
    </location>
</feature>